<dbReference type="PANTHER" id="PTHR12634">
    <property type="entry name" value="SIT4 YEAST -ASSOCIATING PROTEIN-RELATED"/>
    <property type="match status" value="1"/>
</dbReference>
<evidence type="ECO:0000256" key="3">
    <source>
        <dbReference type="SAM" id="MobiDB-lite"/>
    </source>
</evidence>
<feature type="region of interest" description="Disordered" evidence="3">
    <location>
        <begin position="267"/>
        <end position="313"/>
    </location>
</feature>
<reference evidence="4" key="1">
    <citation type="submission" date="2020-11" db="EMBL/GenBank/DDBJ databases">
        <authorList>
            <consortium name="DOE Joint Genome Institute"/>
            <person name="Ahrendt S."/>
            <person name="Riley R."/>
            <person name="Andreopoulos W."/>
            <person name="Labutti K."/>
            <person name="Pangilinan J."/>
            <person name="Ruiz-Duenas F.J."/>
            <person name="Barrasa J.M."/>
            <person name="Sanchez-Garcia M."/>
            <person name="Camarero S."/>
            <person name="Miyauchi S."/>
            <person name="Serrano A."/>
            <person name="Linde D."/>
            <person name="Babiker R."/>
            <person name="Drula E."/>
            <person name="Ayuso-Fernandez I."/>
            <person name="Pacheco R."/>
            <person name="Padilla G."/>
            <person name="Ferreira P."/>
            <person name="Barriuso J."/>
            <person name="Kellner H."/>
            <person name="Castanera R."/>
            <person name="Alfaro M."/>
            <person name="Ramirez L."/>
            <person name="Pisabarro A.G."/>
            <person name="Kuo A."/>
            <person name="Tritt A."/>
            <person name="Lipzen A."/>
            <person name="He G."/>
            <person name="Yan M."/>
            <person name="Ng V."/>
            <person name="Cullen D."/>
            <person name="Martin F."/>
            <person name="Rosso M.-N."/>
            <person name="Henrissat B."/>
            <person name="Hibbett D."/>
            <person name="Martinez A.T."/>
            <person name="Grigoriev I.V."/>
        </authorList>
    </citation>
    <scope>NUCLEOTIDE SEQUENCE</scope>
    <source>
        <strain evidence="4">MF-IS2</strain>
    </source>
</reference>
<feature type="compositionally biased region" description="Low complexity" evidence="3">
    <location>
        <begin position="631"/>
        <end position="640"/>
    </location>
</feature>
<dbReference type="InterPro" id="IPR007587">
    <property type="entry name" value="SAPS"/>
</dbReference>
<protein>
    <submittedName>
        <fullName evidence="4">SIT4 phosphatase-associated protein</fullName>
    </submittedName>
</protein>
<keyword evidence="5" id="KW-1185">Reference proteome</keyword>
<evidence type="ECO:0000313" key="5">
    <source>
        <dbReference type="Proteomes" id="UP000807342"/>
    </source>
</evidence>
<comment type="caution">
    <text evidence="4">The sequence shown here is derived from an EMBL/GenBank/DDBJ whole genome shotgun (WGS) entry which is preliminary data.</text>
</comment>
<feature type="compositionally biased region" description="Low complexity" evidence="3">
    <location>
        <begin position="539"/>
        <end position="554"/>
    </location>
</feature>
<dbReference type="Proteomes" id="UP000807342">
    <property type="component" value="Unassembled WGS sequence"/>
</dbReference>
<evidence type="ECO:0000256" key="2">
    <source>
        <dbReference type="ARBA" id="ARBA00023306"/>
    </source>
</evidence>
<dbReference type="GO" id="GO:0019903">
    <property type="term" value="F:protein phosphatase binding"/>
    <property type="evidence" value="ECO:0007669"/>
    <property type="project" value="InterPro"/>
</dbReference>
<dbReference type="AlphaFoldDB" id="A0A9P5XC54"/>
<feature type="region of interest" description="Disordered" evidence="3">
    <location>
        <begin position="480"/>
        <end position="512"/>
    </location>
</feature>
<feature type="compositionally biased region" description="Low complexity" evidence="3">
    <location>
        <begin position="591"/>
        <end position="608"/>
    </location>
</feature>
<evidence type="ECO:0000313" key="4">
    <source>
        <dbReference type="EMBL" id="KAF9447599.1"/>
    </source>
</evidence>
<dbReference type="GO" id="GO:0005829">
    <property type="term" value="C:cytosol"/>
    <property type="evidence" value="ECO:0007669"/>
    <property type="project" value="TreeGrafter"/>
</dbReference>
<dbReference type="EMBL" id="MU151193">
    <property type="protein sequence ID" value="KAF9447599.1"/>
    <property type="molecule type" value="Genomic_DNA"/>
</dbReference>
<name>A0A9P5XC54_9AGAR</name>
<keyword evidence="2" id="KW-0131">Cell cycle</keyword>
<evidence type="ECO:0000256" key="1">
    <source>
        <dbReference type="ARBA" id="ARBA00006180"/>
    </source>
</evidence>
<dbReference type="Pfam" id="PF04499">
    <property type="entry name" value="SAPS"/>
    <property type="match status" value="1"/>
</dbReference>
<feature type="compositionally biased region" description="Acidic residues" evidence="3">
    <location>
        <begin position="555"/>
        <end position="565"/>
    </location>
</feature>
<proteinExistence type="inferred from homology"/>
<dbReference type="PANTHER" id="PTHR12634:SF8">
    <property type="entry name" value="FIERY MOUNTAIN, ISOFORM D"/>
    <property type="match status" value="1"/>
</dbReference>
<organism evidence="4 5">
    <name type="scientific">Macrolepiota fuliginosa MF-IS2</name>
    <dbReference type="NCBI Taxonomy" id="1400762"/>
    <lineage>
        <taxon>Eukaryota</taxon>
        <taxon>Fungi</taxon>
        <taxon>Dikarya</taxon>
        <taxon>Basidiomycota</taxon>
        <taxon>Agaricomycotina</taxon>
        <taxon>Agaricomycetes</taxon>
        <taxon>Agaricomycetidae</taxon>
        <taxon>Agaricales</taxon>
        <taxon>Agaricineae</taxon>
        <taxon>Agaricaceae</taxon>
        <taxon>Macrolepiota</taxon>
    </lineage>
</organism>
<comment type="similarity">
    <text evidence="1">Belongs to the SAPS family.</text>
</comment>
<feature type="compositionally biased region" description="Polar residues" evidence="3">
    <location>
        <begin position="648"/>
        <end position="665"/>
    </location>
</feature>
<feature type="region of interest" description="Disordered" evidence="3">
    <location>
        <begin position="590"/>
        <end position="665"/>
    </location>
</feature>
<dbReference type="GO" id="GO:0019888">
    <property type="term" value="F:protein phosphatase regulator activity"/>
    <property type="evidence" value="ECO:0007669"/>
    <property type="project" value="TreeGrafter"/>
</dbReference>
<gene>
    <name evidence="4" type="ORF">P691DRAFT_107645</name>
</gene>
<dbReference type="GO" id="GO:0005634">
    <property type="term" value="C:nucleus"/>
    <property type="evidence" value="ECO:0007669"/>
    <property type="project" value="TreeGrafter"/>
</dbReference>
<feature type="region of interest" description="Disordered" evidence="3">
    <location>
        <begin position="524"/>
        <end position="565"/>
    </location>
</feature>
<dbReference type="OrthoDB" id="10259133at2759"/>
<sequence length="756" mass="83164">MFWRFGFHNASAIESLIDKEASLATILDQDDLLQECKAQNTRLAEYFGRVGVLHRLFAYVTGEIEVEGKERFKYPYVATEVLCSDIWSISATCVGKADVVLAPFWEFVLDRSPDDMKTRTVMASHFVKINLGFILKWPEKMLAFIQAQPNVVERLLRHIECSSFVDLIVQIISLDEHQRCGEVIEWLSSQNFIPRLVEMLSPEHSSDTHNAVSDLIKGIISMATPTPASGLMDPAPASNLFARELASREMVEKLVSYIVHDFSAPKTTSATATSPTIPATSPPTNNTASSPETHPSDPDSDSEQDHLPSLDSSISSVTNSISIIIELIRKNNSDYFEPYLFHTLRNRLIHFQQHLTEEAGKNPEETREMLEQAMKELVNRMGVVHLGAVLDGVGAKMDELKRFLRSPRSLAGDIQTTVGTVTPLTFERFRICELFAELLHCSNMALLNRPSIHDNLYDSKGRLQGGLSALEDLAQVIQLNGTSDGGDDKSGGSGGGETTDEDDGGSDMSDIEPAMELPISNMSRATGEEGEGSESHGDTPSIGSSDMSDSPGSTSEDEDEDDEGRMEEIAMHDEPGGLKVDTSVNAQGALTTSPTMTSTENTGTGTNTDADMDVHMATPDHDENALTPQASRTPRTPNSRRSSRKTTMQDSALSVSASAPDLSQTPGSKLKRLFLDLEILPTLLDLFFEFKWNNFLHSAVYDVIHQILTGNVESGLNRELVVSLFRDAKLMQRIVNGQKLNDVERSALLIPLLYLP</sequence>
<feature type="compositionally biased region" description="Low complexity" evidence="3">
    <location>
        <begin position="267"/>
        <end position="291"/>
    </location>
</feature>
<feature type="compositionally biased region" description="Basic and acidic residues" evidence="3">
    <location>
        <begin position="612"/>
        <end position="624"/>
    </location>
</feature>
<accession>A0A9P5XC54</accession>